<dbReference type="EMBL" id="JAWHQM010000024">
    <property type="protein sequence ID" value="KAK5632313.1"/>
    <property type="molecule type" value="Genomic_DNA"/>
</dbReference>
<organism evidence="1 2">
    <name type="scientific">Xylaria bambusicola</name>
    <dbReference type="NCBI Taxonomy" id="326684"/>
    <lineage>
        <taxon>Eukaryota</taxon>
        <taxon>Fungi</taxon>
        <taxon>Dikarya</taxon>
        <taxon>Ascomycota</taxon>
        <taxon>Pezizomycotina</taxon>
        <taxon>Sordariomycetes</taxon>
        <taxon>Xylariomycetidae</taxon>
        <taxon>Xylariales</taxon>
        <taxon>Xylariaceae</taxon>
        <taxon>Xylaria</taxon>
    </lineage>
</organism>
<dbReference type="AlphaFoldDB" id="A0AAN7USX8"/>
<gene>
    <name evidence="1" type="ORF">RRF57_008026</name>
</gene>
<accession>A0AAN7USX8</accession>
<proteinExistence type="predicted"/>
<protein>
    <submittedName>
        <fullName evidence="1">Uncharacterized protein</fullName>
    </submittedName>
</protein>
<dbReference type="Proteomes" id="UP001305414">
    <property type="component" value="Unassembled WGS sequence"/>
</dbReference>
<reference evidence="1 2" key="1">
    <citation type="submission" date="2023-10" db="EMBL/GenBank/DDBJ databases">
        <title>Draft genome sequence of Xylaria bambusicola isolate GMP-LS, the root and basal stem rot pathogen of sugarcane in Indonesia.</title>
        <authorList>
            <person name="Selvaraj P."/>
            <person name="Muralishankar V."/>
            <person name="Muruganantham S."/>
            <person name="Sp S."/>
            <person name="Haryani S."/>
            <person name="Lau K.J.X."/>
            <person name="Naqvi N.I."/>
        </authorList>
    </citation>
    <scope>NUCLEOTIDE SEQUENCE [LARGE SCALE GENOMIC DNA]</scope>
    <source>
        <strain evidence="1">GMP-LS</strain>
    </source>
</reference>
<comment type="caution">
    <text evidence="1">The sequence shown here is derived from an EMBL/GenBank/DDBJ whole genome shotgun (WGS) entry which is preliminary data.</text>
</comment>
<evidence type="ECO:0000313" key="2">
    <source>
        <dbReference type="Proteomes" id="UP001305414"/>
    </source>
</evidence>
<keyword evidence="2" id="KW-1185">Reference proteome</keyword>
<sequence length="137" mass="14837">MVCPVDFESPVKRSLGVEYYLQLGDSILVTAKSDTRGRIACGNRHPTSKLITSANSARMIHCHPDSEHGSSKSLAAWTSSSAQMEASIICNVYGFAGCQETGSIGGSNLTRRMANHSTEVNFCCLKQIDKHNLNCRA</sequence>
<name>A0AAN7USX8_9PEZI</name>
<evidence type="ECO:0000313" key="1">
    <source>
        <dbReference type="EMBL" id="KAK5632313.1"/>
    </source>
</evidence>